<organism evidence="3 4">
    <name type="scientific">Iris pallida</name>
    <name type="common">Sweet iris</name>
    <dbReference type="NCBI Taxonomy" id="29817"/>
    <lineage>
        <taxon>Eukaryota</taxon>
        <taxon>Viridiplantae</taxon>
        <taxon>Streptophyta</taxon>
        <taxon>Embryophyta</taxon>
        <taxon>Tracheophyta</taxon>
        <taxon>Spermatophyta</taxon>
        <taxon>Magnoliopsida</taxon>
        <taxon>Liliopsida</taxon>
        <taxon>Asparagales</taxon>
        <taxon>Iridaceae</taxon>
        <taxon>Iridoideae</taxon>
        <taxon>Irideae</taxon>
        <taxon>Iris</taxon>
    </lineage>
</organism>
<feature type="compositionally biased region" description="Basic and acidic residues" evidence="1">
    <location>
        <begin position="114"/>
        <end position="132"/>
    </location>
</feature>
<evidence type="ECO:0000313" key="3">
    <source>
        <dbReference type="EMBL" id="KAJ6800345.1"/>
    </source>
</evidence>
<comment type="caution">
    <text evidence="3">The sequence shown here is derived from an EMBL/GenBank/DDBJ whole genome shotgun (WGS) entry which is preliminary data.</text>
</comment>
<keyword evidence="4" id="KW-1185">Reference proteome</keyword>
<feature type="compositionally biased region" description="Basic and acidic residues" evidence="1">
    <location>
        <begin position="20"/>
        <end position="34"/>
    </location>
</feature>
<evidence type="ECO:0000313" key="4">
    <source>
        <dbReference type="Proteomes" id="UP001140949"/>
    </source>
</evidence>
<reference evidence="3" key="2">
    <citation type="submission" date="2023-04" db="EMBL/GenBank/DDBJ databases">
        <authorList>
            <person name="Bruccoleri R.E."/>
            <person name="Oakeley E.J."/>
            <person name="Faust A.-M."/>
            <person name="Dessus-Babus S."/>
            <person name="Altorfer M."/>
            <person name="Burckhardt D."/>
            <person name="Oertli M."/>
            <person name="Naumann U."/>
            <person name="Petersen F."/>
            <person name="Wong J."/>
        </authorList>
    </citation>
    <scope>NUCLEOTIDE SEQUENCE</scope>
    <source>
        <strain evidence="3">GSM-AAB239-AS_SAM_17_03QT</strain>
        <tissue evidence="3">Leaf</tissue>
    </source>
</reference>
<reference evidence="3" key="1">
    <citation type="journal article" date="2023" name="GigaByte">
        <title>Genome assembly of the bearded iris, Iris pallida Lam.</title>
        <authorList>
            <person name="Bruccoleri R.E."/>
            <person name="Oakeley E.J."/>
            <person name="Faust A.M.E."/>
            <person name="Altorfer M."/>
            <person name="Dessus-Babus S."/>
            <person name="Burckhardt D."/>
            <person name="Oertli M."/>
            <person name="Naumann U."/>
            <person name="Petersen F."/>
            <person name="Wong J."/>
        </authorList>
    </citation>
    <scope>NUCLEOTIDE SEQUENCE</scope>
    <source>
        <strain evidence="3">GSM-AAB239-AS_SAM_17_03QT</strain>
    </source>
</reference>
<sequence length="219" mass="23310">MPSVDVRHRHEEDVGQVEAGEGHGGPDVDRPEGQDREEDEEDEEEEEDVPHEARPVHGHLPGGDADAHDPDHDGRHEERAAQDAVEPDQARGGAGAREGYDAREDVGRAVAEGEEGHAGDRRVEVQEPRETGEVGAEVVGGRVAEEVEEQDQPEEEAEVAQGRIAAEDAVEEAEVVDVAFRTALVGLEDQIGALCFGRCTSAQAVAAPVDAVGSGERTS</sequence>
<accession>A0AAX6E8N5</accession>
<gene>
    <name evidence="3" type="ORF">M6B38_203195</name>
    <name evidence="2" type="ORF">M6B38_210290</name>
</gene>
<dbReference type="EMBL" id="JANAVB010040218">
    <property type="protein sequence ID" value="KAJ6798649.1"/>
    <property type="molecule type" value="Genomic_DNA"/>
</dbReference>
<proteinExistence type="predicted"/>
<evidence type="ECO:0000313" key="2">
    <source>
        <dbReference type="EMBL" id="KAJ6798649.1"/>
    </source>
</evidence>
<protein>
    <submittedName>
        <fullName evidence="3">Cation/calcium exchanger 1-like</fullName>
    </submittedName>
</protein>
<feature type="compositionally biased region" description="Basic and acidic residues" evidence="1">
    <location>
        <begin position="98"/>
        <end position="107"/>
    </location>
</feature>
<feature type="compositionally biased region" description="Acidic residues" evidence="1">
    <location>
        <begin position="35"/>
        <end position="49"/>
    </location>
</feature>
<evidence type="ECO:0000256" key="1">
    <source>
        <dbReference type="SAM" id="MobiDB-lite"/>
    </source>
</evidence>
<dbReference type="EMBL" id="JANAVB010038825">
    <property type="protein sequence ID" value="KAJ6800345.1"/>
    <property type="molecule type" value="Genomic_DNA"/>
</dbReference>
<dbReference type="Proteomes" id="UP001140949">
    <property type="component" value="Unassembled WGS sequence"/>
</dbReference>
<feature type="compositionally biased region" description="Basic and acidic residues" evidence="1">
    <location>
        <begin position="1"/>
        <end position="13"/>
    </location>
</feature>
<feature type="region of interest" description="Disordered" evidence="1">
    <location>
        <begin position="1"/>
        <end position="136"/>
    </location>
</feature>
<name>A0AAX6E8N5_IRIPA</name>
<feature type="compositionally biased region" description="Basic and acidic residues" evidence="1">
    <location>
        <begin position="65"/>
        <end position="81"/>
    </location>
</feature>
<dbReference type="AlphaFoldDB" id="A0AAX6E8N5"/>